<sequence length="553" mass="59276">MRSDLMKKGIERAPHRSLLKAMGYTDSEIEKPIIGVANSANEIVPGHIHLHEIARAVKDGIRSAGGLPIEFSTIAVCDGLAMGHLGMKYSLCSRELIADSVETMVMAHPFDGLVLIPNCDKSVPGMLMVALRLNIPAILISGGPMLAGYFQGEALDLISVFEAVGSFASGKITEERLKLLEDNACPGYGSCSGMFTANSMNCLSEALGMALPGNGTIPAVMAERKRLAKYAGVKIMELYQKNIRPRDIAVLTAFKNAIRVEMALGASTNTVLHLPAIAKEAKVELDLELFNQISKTTPNLCRLSPAGTFHLEDLHRAGGIAAIMSELTRKNLINLKTMTVTGRTLGENIRGAKVLNNEVIRPVEKPYSAEGGLAILKGNLAPEGAVVKQSAVASEMLEHTGAARVFESEEEAMVAIMKRKIRKGEILVIRYEGPKGGPGMREMLSPTSAIAGIGLDKEVALLTDGRFSGGTRGAAIGHISPEAAEGGPIAIVHNGDLIEINIPKRELNLKLTAEEIKKRLSLWKVHQPKIKEGYLARYSKQVSSANTGAVLKE</sequence>
<keyword evidence="4 15" id="KW-0001">2Fe-2S</keyword>
<dbReference type="PANTHER" id="PTHR43661:SF3">
    <property type="entry name" value="D-XYLONATE DEHYDRATASE YAGF-RELATED"/>
    <property type="match status" value="1"/>
</dbReference>
<dbReference type="Gene3D" id="3.50.30.80">
    <property type="entry name" value="IlvD/EDD C-terminal domain-like"/>
    <property type="match status" value="1"/>
</dbReference>
<evidence type="ECO:0000256" key="6">
    <source>
        <dbReference type="ARBA" id="ARBA00022842"/>
    </source>
</evidence>
<feature type="binding site" evidence="15">
    <location>
        <position position="120"/>
    </location>
    <ligand>
        <name>Mg(2+)</name>
        <dbReference type="ChEBI" id="CHEBI:18420"/>
    </ligand>
</feature>
<comment type="function">
    <text evidence="15">Functions in the biosynthesis of branched-chain amino acids. Catalyzes the dehydration of (2R,3R)-2,3-dihydroxy-3-methylpentanoate (2,3-dihydroxy-3-methylvalerate) into 2-oxo-3-methylpentanoate (2-oxo-3-methylvalerate) and of (2R)-2,3-dihydroxy-3-methylbutanoate (2,3-dihydroxyisovalerate) into 2-oxo-3-methylbutanoate (2-oxoisovalerate), the penultimate precursor to L-isoleucine and L-valine, respectively.</text>
</comment>
<dbReference type="NCBIfam" id="TIGR00110">
    <property type="entry name" value="ilvD"/>
    <property type="match status" value="1"/>
</dbReference>
<dbReference type="SUPFAM" id="SSF52016">
    <property type="entry name" value="LeuD/IlvD-like"/>
    <property type="match status" value="1"/>
</dbReference>
<protein>
    <recommendedName>
        <fullName evidence="14 15">Dihydroxy-acid dehydratase</fullName>
        <shortName evidence="15">DAD</shortName>
        <ecNumber evidence="14 15">4.2.1.9</ecNumber>
    </recommendedName>
</protein>
<evidence type="ECO:0000259" key="16">
    <source>
        <dbReference type="Pfam" id="PF00920"/>
    </source>
</evidence>
<evidence type="ECO:0000256" key="3">
    <source>
        <dbReference type="ARBA" id="ARBA00022605"/>
    </source>
</evidence>
<dbReference type="SUPFAM" id="SSF143975">
    <property type="entry name" value="IlvD/EDD N-terminal domain-like"/>
    <property type="match status" value="1"/>
</dbReference>
<dbReference type="PANTHER" id="PTHR43661">
    <property type="entry name" value="D-XYLONATE DEHYDRATASE"/>
    <property type="match status" value="1"/>
</dbReference>
<dbReference type="GO" id="GO:0004160">
    <property type="term" value="F:dihydroxy-acid dehydratase activity"/>
    <property type="evidence" value="ECO:0007669"/>
    <property type="project" value="UniProtKB-UniRule"/>
</dbReference>
<dbReference type="InterPro" id="IPR000581">
    <property type="entry name" value="ILV_EDD_N"/>
</dbReference>
<comment type="cofactor">
    <cofactor evidence="15">
        <name>[2Fe-2S] cluster</name>
        <dbReference type="ChEBI" id="CHEBI:190135"/>
    </cofactor>
    <text evidence="15">Binds 1 [2Fe-2S] cluster per subunit. This cluster acts as a Lewis acid cofactor.</text>
</comment>
<comment type="catalytic activity">
    <reaction evidence="11">
        <text>(2R)-2,3-dihydroxy-3-methylbutanoate = 3-methyl-2-oxobutanoate + H2O</text>
        <dbReference type="Rhea" id="RHEA:24809"/>
        <dbReference type="ChEBI" id="CHEBI:11851"/>
        <dbReference type="ChEBI" id="CHEBI:15377"/>
        <dbReference type="ChEBI" id="CHEBI:49072"/>
        <dbReference type="EC" id="4.2.1.9"/>
    </reaction>
    <physiologicalReaction direction="left-to-right" evidence="11">
        <dbReference type="Rhea" id="RHEA:24810"/>
    </physiologicalReaction>
</comment>
<evidence type="ECO:0000256" key="2">
    <source>
        <dbReference type="ARBA" id="ARBA00006486"/>
    </source>
</evidence>
<feature type="binding site" description="via carbamate group" evidence="15">
    <location>
        <position position="121"/>
    </location>
    <ligand>
        <name>Mg(2+)</name>
        <dbReference type="ChEBI" id="CHEBI:18420"/>
    </ligand>
</feature>
<dbReference type="HAMAP" id="MF_00012">
    <property type="entry name" value="IlvD"/>
    <property type="match status" value="1"/>
</dbReference>
<evidence type="ECO:0000256" key="10">
    <source>
        <dbReference type="ARBA" id="ARBA00023304"/>
    </source>
</evidence>
<dbReference type="InterPro" id="IPR020558">
    <property type="entry name" value="DiOHA_6PGluconate_deHydtase_CS"/>
</dbReference>
<evidence type="ECO:0000256" key="5">
    <source>
        <dbReference type="ARBA" id="ARBA00022723"/>
    </source>
</evidence>
<comment type="caution">
    <text evidence="15">Lacks conserved residue(s) required for the propagation of feature annotation.</text>
</comment>
<dbReference type="Pfam" id="PF00920">
    <property type="entry name" value="ILVD_EDD_N"/>
    <property type="match status" value="1"/>
</dbReference>
<dbReference type="InterPro" id="IPR004404">
    <property type="entry name" value="DihydroxyA_deHydtase"/>
</dbReference>
<evidence type="ECO:0000256" key="12">
    <source>
        <dbReference type="ARBA" id="ARBA00029436"/>
    </source>
</evidence>
<dbReference type="PROSITE" id="PS00887">
    <property type="entry name" value="ILVD_EDD_2"/>
    <property type="match status" value="1"/>
</dbReference>
<keyword evidence="6 15" id="KW-0460">Magnesium</keyword>
<comment type="catalytic activity">
    <reaction evidence="15">
        <text>(2R,3R)-2,3-dihydroxy-3-methylpentanoate = (S)-3-methyl-2-oxopentanoate + H2O</text>
        <dbReference type="Rhea" id="RHEA:27694"/>
        <dbReference type="ChEBI" id="CHEBI:15377"/>
        <dbReference type="ChEBI" id="CHEBI:35146"/>
        <dbReference type="ChEBI" id="CHEBI:49258"/>
        <dbReference type="EC" id="4.2.1.9"/>
    </reaction>
</comment>
<dbReference type="FunFam" id="3.50.30.80:FF:000001">
    <property type="entry name" value="Dihydroxy-acid dehydratase"/>
    <property type="match status" value="1"/>
</dbReference>
<accession>A0A2M7E7C5</accession>
<feature type="domain" description="Dihydroxy-acid/6-phosphogluconate dehydratase N-terminal" evidence="16">
    <location>
        <begin position="31"/>
        <end position="348"/>
    </location>
</feature>
<dbReference type="InterPro" id="IPR037237">
    <property type="entry name" value="IlvD/EDD_N"/>
</dbReference>
<organism evidence="18 19">
    <name type="scientific">bacterium (Candidatus Ratteibacteria) CG01_land_8_20_14_3_00_40_19</name>
    <dbReference type="NCBI Taxonomy" id="2014290"/>
    <lineage>
        <taxon>Bacteria</taxon>
        <taxon>Candidatus Ratteibacteria</taxon>
    </lineage>
</organism>
<dbReference type="InterPro" id="IPR056740">
    <property type="entry name" value="ILV_EDD_C"/>
</dbReference>
<comment type="caution">
    <text evidence="18">The sequence shown here is derived from an EMBL/GenBank/DDBJ whole genome shotgun (WGS) entry which is preliminary data.</text>
</comment>
<evidence type="ECO:0000256" key="7">
    <source>
        <dbReference type="ARBA" id="ARBA00023004"/>
    </source>
</evidence>
<keyword evidence="8 15" id="KW-0411">Iron-sulfur</keyword>
<dbReference type="Pfam" id="PF24877">
    <property type="entry name" value="ILV_EDD_C"/>
    <property type="match status" value="1"/>
</dbReference>
<comment type="pathway">
    <text evidence="13 15">Amino-acid biosynthesis; L-isoleucine biosynthesis; L-isoleucine from 2-oxobutanoate: step 3/4.</text>
</comment>
<keyword evidence="3 15" id="KW-0028">Amino-acid biosynthesis</keyword>
<keyword evidence="7 15" id="KW-0408">Iron</keyword>
<keyword evidence="10 15" id="KW-0100">Branched-chain amino acid biosynthesis</keyword>
<evidence type="ECO:0000256" key="13">
    <source>
        <dbReference type="ARBA" id="ARBA00029437"/>
    </source>
</evidence>
<evidence type="ECO:0000256" key="1">
    <source>
        <dbReference type="ARBA" id="ARBA00001946"/>
    </source>
</evidence>
<proteinExistence type="inferred from homology"/>
<dbReference type="GO" id="GO:0009099">
    <property type="term" value="P:L-valine biosynthetic process"/>
    <property type="evidence" value="ECO:0007669"/>
    <property type="project" value="UniProtKB-UniRule"/>
</dbReference>
<dbReference type="AlphaFoldDB" id="A0A2M7E7C5"/>
<comment type="similarity">
    <text evidence="2 15">Belongs to the IlvD/Edd family.</text>
</comment>
<dbReference type="GO" id="GO:0051537">
    <property type="term" value="F:2 iron, 2 sulfur cluster binding"/>
    <property type="evidence" value="ECO:0007669"/>
    <property type="project" value="UniProtKB-UniRule"/>
</dbReference>
<dbReference type="EC" id="4.2.1.9" evidence="14 15"/>
<evidence type="ECO:0000256" key="9">
    <source>
        <dbReference type="ARBA" id="ARBA00023239"/>
    </source>
</evidence>
<dbReference type="GO" id="GO:0005829">
    <property type="term" value="C:cytosol"/>
    <property type="evidence" value="ECO:0007669"/>
    <property type="project" value="TreeGrafter"/>
</dbReference>
<feature type="binding site" evidence="15">
    <location>
        <position position="78"/>
    </location>
    <ligand>
        <name>Mg(2+)</name>
        <dbReference type="ChEBI" id="CHEBI:18420"/>
    </ligand>
</feature>
<dbReference type="Proteomes" id="UP000228886">
    <property type="component" value="Unassembled WGS sequence"/>
</dbReference>
<dbReference type="GO" id="GO:0000287">
    <property type="term" value="F:magnesium ion binding"/>
    <property type="evidence" value="ECO:0007669"/>
    <property type="project" value="UniProtKB-UniRule"/>
</dbReference>
<evidence type="ECO:0000259" key="17">
    <source>
        <dbReference type="Pfam" id="PF24877"/>
    </source>
</evidence>
<keyword evidence="9 15" id="KW-0456">Lyase</keyword>
<feature type="domain" description="Dihydroxy-acid/6-phosphogluconate dehydratase C-terminal" evidence="17">
    <location>
        <begin position="358"/>
        <end position="549"/>
    </location>
</feature>
<dbReference type="GO" id="GO:0009097">
    <property type="term" value="P:isoleucine biosynthetic process"/>
    <property type="evidence" value="ECO:0007669"/>
    <property type="project" value="UniProtKB-UniRule"/>
</dbReference>
<keyword evidence="5 15" id="KW-0479">Metal-binding</keyword>
<evidence type="ECO:0000313" key="18">
    <source>
        <dbReference type="EMBL" id="PIV63640.1"/>
    </source>
</evidence>
<feature type="binding site" evidence="15">
    <location>
        <position position="442"/>
    </location>
    <ligand>
        <name>Mg(2+)</name>
        <dbReference type="ChEBI" id="CHEBI:18420"/>
    </ligand>
</feature>
<feature type="active site" description="Proton acceptor" evidence="15">
    <location>
        <position position="468"/>
    </location>
</feature>
<reference evidence="19" key="1">
    <citation type="submission" date="2017-09" db="EMBL/GenBank/DDBJ databases">
        <title>Depth-based differentiation of microbial function through sediment-hosted aquifers and enrichment of novel symbionts in the deep terrestrial subsurface.</title>
        <authorList>
            <person name="Probst A.J."/>
            <person name="Ladd B."/>
            <person name="Jarett J.K."/>
            <person name="Geller-Mcgrath D.E."/>
            <person name="Sieber C.M.K."/>
            <person name="Emerson J.B."/>
            <person name="Anantharaman K."/>
            <person name="Thomas B.C."/>
            <person name="Malmstrom R."/>
            <person name="Stieglmeier M."/>
            <person name="Klingl A."/>
            <person name="Woyke T."/>
            <person name="Ryan C.M."/>
            <person name="Banfield J.F."/>
        </authorList>
    </citation>
    <scope>NUCLEOTIDE SEQUENCE [LARGE SCALE GENOMIC DNA]</scope>
</reference>
<dbReference type="UniPathway" id="UPA00049">
    <property type="reaction ID" value="UER00061"/>
</dbReference>
<evidence type="ECO:0000256" key="4">
    <source>
        <dbReference type="ARBA" id="ARBA00022714"/>
    </source>
</evidence>
<comment type="pathway">
    <text evidence="12 15">Amino-acid biosynthesis; L-valine biosynthesis; L-valine from pyruvate: step 3/4.</text>
</comment>
<gene>
    <name evidence="15 18" type="primary">ilvD</name>
    <name evidence="18" type="ORF">COS11_06375</name>
</gene>
<evidence type="ECO:0000313" key="19">
    <source>
        <dbReference type="Proteomes" id="UP000228886"/>
    </source>
</evidence>
<dbReference type="NCBIfam" id="NF002068">
    <property type="entry name" value="PRK00911.1"/>
    <property type="match status" value="1"/>
</dbReference>
<dbReference type="InterPro" id="IPR042096">
    <property type="entry name" value="Dihydro-acid_dehy_C"/>
</dbReference>
<evidence type="ECO:0000256" key="11">
    <source>
        <dbReference type="ARBA" id="ARBA00029304"/>
    </source>
</evidence>
<dbReference type="UniPathway" id="UPA00047">
    <property type="reaction ID" value="UER00057"/>
</dbReference>
<comment type="cofactor">
    <cofactor evidence="1 15">
        <name>Mg(2+)</name>
        <dbReference type="ChEBI" id="CHEBI:18420"/>
    </cofactor>
</comment>
<evidence type="ECO:0000256" key="15">
    <source>
        <dbReference type="HAMAP-Rule" id="MF_00012"/>
    </source>
</evidence>
<comment type="subunit">
    <text evidence="15">Homodimer.</text>
</comment>
<evidence type="ECO:0000256" key="8">
    <source>
        <dbReference type="ARBA" id="ARBA00023014"/>
    </source>
</evidence>
<dbReference type="EMBL" id="PETL01000302">
    <property type="protein sequence ID" value="PIV63640.1"/>
    <property type="molecule type" value="Genomic_DNA"/>
</dbReference>
<feature type="modified residue" description="N6-carboxylysine" evidence="15">
    <location>
        <position position="121"/>
    </location>
</feature>
<evidence type="ECO:0000256" key="14">
    <source>
        <dbReference type="ARBA" id="ARBA00029490"/>
    </source>
</evidence>
<name>A0A2M7E7C5_9BACT</name>